<gene>
    <name evidence="2" type="ORF">RhiXN_06891</name>
</gene>
<feature type="region of interest" description="Disordered" evidence="1">
    <location>
        <begin position="1"/>
        <end position="71"/>
    </location>
</feature>
<reference evidence="2" key="1">
    <citation type="submission" date="2020-05" db="EMBL/GenBank/DDBJ databases">
        <title>Evolutionary and genomic comparisons of hybrid uninucleate and nonhybrid Rhizoctonia fungi.</title>
        <authorList>
            <person name="Li C."/>
            <person name="Chen X."/>
        </authorList>
    </citation>
    <scope>NUCLEOTIDE SEQUENCE</scope>
    <source>
        <strain evidence="2">AG-1 IA</strain>
    </source>
</reference>
<sequence>MSERASISKDPVLPPSAPRRLASRSPLTSRVRLRNPGRASIDRESSSALGLGRHVPPSFAYPTPGTGRKNGTQRSLFVFKKNVRVLDLEPASAPRHDLQGICNANVKDSDSPTEGSITTSRPVFSKVVGTNSAKDTESLQRNDKSEDKGGGKGGSEADSNSDDKEGGDEVLGSPRRRKGIRLVLFQPKSEVPSYPMHPPAPILPGARNAQSCWLRKTPDLSNTGKWLYLHALKSMLDLCALNQANDAGELVAKFDDAGKAVWFVNGILVPHFDRGFDKEWEKWGTSAIDVIRDQSRWDPSDVKYLESVTNAKWRVVVKNGVYATMLRVWKKYQGDAGEGREWLDKRRMLNRRQSRKDAKAKSRMAALKGSGLEVGGFEFTGDPGFQSSKYSDPDDQSRRVVQEPKYRVAKLVQFLGALDIAYKDNKKRCGNQKVTRRDFDKVNNNVPKLKKGKIPAWAVDKEWERTNPKACKQLAKRIDSDLDEIPQEEKFNKFIDRYTPQPREYLSPLPLPLPLPSPSPLPSPLPSRSNAPADTPVPSITLATQSRVIEAAPVTTPTLLAADICHPPGNAVCQPPLDVPTALLVAPSHAPGSGQSWGTAMHTGASMGFGTNVASAAPKAPTFSQPAFPHYGYQPGFQPGYLYGQPGRNGGTQAHIPIDPALQGETSGRLYPLNSMPPPPELHEQEAAAAQYSLTAQPNIPGPNQPSNTRPWATKARKSSVASSSGVVHHCNAILRVA</sequence>
<dbReference type="Proteomes" id="UP000650533">
    <property type="component" value="Chromosome 13"/>
</dbReference>
<proteinExistence type="predicted"/>
<feature type="region of interest" description="Disordered" evidence="1">
    <location>
        <begin position="99"/>
        <end position="173"/>
    </location>
</feature>
<dbReference type="GeneID" id="67029170"/>
<evidence type="ECO:0000313" key="2">
    <source>
        <dbReference type="EMBL" id="QRW24942.1"/>
    </source>
</evidence>
<dbReference type="EMBL" id="CP059670">
    <property type="protein sequence ID" value="QRW24942.1"/>
    <property type="molecule type" value="Genomic_DNA"/>
</dbReference>
<feature type="compositionally biased region" description="Pro residues" evidence="1">
    <location>
        <begin position="509"/>
        <end position="525"/>
    </location>
</feature>
<dbReference type="KEGG" id="rsx:RhiXN_06891"/>
<accession>A0A8H8T1N2</accession>
<name>A0A8H8T1N2_9AGAM</name>
<feature type="compositionally biased region" description="Polar residues" evidence="1">
    <location>
        <begin position="112"/>
        <end position="133"/>
    </location>
</feature>
<dbReference type="RefSeq" id="XP_043185179.1">
    <property type="nucleotide sequence ID" value="XM_043326707.1"/>
</dbReference>
<protein>
    <submittedName>
        <fullName evidence="2">Uncharacterized protein</fullName>
    </submittedName>
</protein>
<evidence type="ECO:0000256" key="1">
    <source>
        <dbReference type="SAM" id="MobiDB-lite"/>
    </source>
</evidence>
<dbReference type="AlphaFoldDB" id="A0A8H8T1N2"/>
<feature type="compositionally biased region" description="Basic and acidic residues" evidence="1">
    <location>
        <begin position="134"/>
        <end position="150"/>
    </location>
</feature>
<evidence type="ECO:0000313" key="3">
    <source>
        <dbReference type="Proteomes" id="UP000650533"/>
    </source>
</evidence>
<feature type="region of interest" description="Disordered" evidence="1">
    <location>
        <begin position="506"/>
        <end position="538"/>
    </location>
</feature>
<organism evidence="2 3">
    <name type="scientific">Rhizoctonia solani</name>
    <dbReference type="NCBI Taxonomy" id="456999"/>
    <lineage>
        <taxon>Eukaryota</taxon>
        <taxon>Fungi</taxon>
        <taxon>Dikarya</taxon>
        <taxon>Basidiomycota</taxon>
        <taxon>Agaricomycotina</taxon>
        <taxon>Agaricomycetes</taxon>
        <taxon>Cantharellales</taxon>
        <taxon>Ceratobasidiaceae</taxon>
        <taxon>Rhizoctonia</taxon>
    </lineage>
</organism>